<organism evidence="3 6">
    <name type="scientific">Xanthomonas sontii</name>
    <dbReference type="NCBI Taxonomy" id="2650745"/>
    <lineage>
        <taxon>Bacteria</taxon>
        <taxon>Pseudomonadati</taxon>
        <taxon>Pseudomonadota</taxon>
        <taxon>Gammaproteobacteria</taxon>
        <taxon>Lysobacterales</taxon>
        <taxon>Lysobacteraceae</taxon>
        <taxon>Xanthomonas</taxon>
    </lineage>
</organism>
<evidence type="ECO:0000313" key="5">
    <source>
        <dbReference type="Proteomes" id="UP000437931"/>
    </source>
</evidence>
<evidence type="ECO:0000313" key="3">
    <source>
        <dbReference type="EMBL" id="MRH02497.1"/>
    </source>
</evidence>
<gene>
    <name evidence="3" type="ORF">GIY21_19545</name>
    <name evidence="4" type="ORF">GIY22_19715</name>
</gene>
<dbReference type="Proteomes" id="UP000439314">
    <property type="component" value="Unassembled WGS sequence"/>
</dbReference>
<dbReference type="AlphaFoldDB" id="A0A6N7QH48"/>
<feature type="region of interest" description="Disordered" evidence="1">
    <location>
        <begin position="231"/>
        <end position="251"/>
    </location>
</feature>
<feature type="chain" id="PRO_5027112766" evidence="2">
    <location>
        <begin position="23"/>
        <end position="251"/>
    </location>
</feature>
<feature type="compositionally biased region" description="Polar residues" evidence="1">
    <location>
        <begin position="81"/>
        <end position="91"/>
    </location>
</feature>
<evidence type="ECO:0000256" key="2">
    <source>
        <dbReference type="SAM" id="SignalP"/>
    </source>
</evidence>
<keyword evidence="2" id="KW-0732">Signal</keyword>
<sequence>MRLLLRPLLLLSLSPWIGAGWAQQTQTVSSDGSNASVRIYRCIAASGAVSLQNAPCENARQQQVLDMQRPRDPPPRPTTTISTDPARTQASPAPLPQRELRIVTVQPAQPMYECVTPEGARYTSDDNAGNPRWVPLWAYGYVEGPYARPSGRGPDGRSPGPPGPPPPGGPRPPGPPPPGVAAGAGVIVPAGSTMIRDTCTALPEQEVCARLSDRRWELIRRYNSALQSERRAMETEQRGIDARLARDCGGS</sequence>
<dbReference type="RefSeq" id="WP_153753251.1">
    <property type="nucleotide sequence ID" value="NZ_WJPM01000023.1"/>
</dbReference>
<reference evidence="5 6" key="1">
    <citation type="submission" date="2019-11" db="EMBL/GenBank/DDBJ databases">
        <title>First report of rice panicle blight caused by Xanthomonas sp. in Iran.</title>
        <authorList>
            <person name="Mirghasempour S.A."/>
            <person name="Huang S."/>
            <person name="Brady C.L."/>
            <person name="Studholme D.J."/>
        </authorList>
    </citation>
    <scope>NUCLEOTIDE SEQUENCE [LARGE SCALE GENOMIC DNA]</scope>
    <source>
        <strain evidence="3 6">ASD011</strain>
        <strain evidence="5">SAM114</strain>
    </source>
</reference>
<dbReference type="Proteomes" id="UP000437931">
    <property type="component" value="Unassembled WGS sequence"/>
</dbReference>
<keyword evidence="5" id="KW-1185">Reference proteome</keyword>
<proteinExistence type="predicted"/>
<evidence type="ECO:0000313" key="6">
    <source>
        <dbReference type="Proteomes" id="UP000439314"/>
    </source>
</evidence>
<reference evidence="4" key="2">
    <citation type="journal article" date="2020" name="Plant Dis.">
        <title>A Grain Rot of Rice in Iran Caused by a Xanthomonas Strain Closely Related to X. sacchari.</title>
        <authorList>
            <person name="Mirghasempour S.A."/>
            <person name="Huang S."/>
            <person name="Studholme D.J."/>
            <person name="Brady C.L."/>
        </authorList>
    </citation>
    <scope>NUCLEOTIDE SEQUENCE</scope>
    <source>
        <strain evidence="4">SAM114</strain>
    </source>
</reference>
<protein>
    <submittedName>
        <fullName evidence="3">DUF4124 domain-containing protein</fullName>
    </submittedName>
</protein>
<comment type="caution">
    <text evidence="3">The sequence shown here is derived from an EMBL/GenBank/DDBJ whole genome shotgun (WGS) entry which is preliminary data.</text>
</comment>
<evidence type="ECO:0000256" key="1">
    <source>
        <dbReference type="SAM" id="MobiDB-lite"/>
    </source>
</evidence>
<dbReference type="EMBL" id="WJPM01000023">
    <property type="protein sequence ID" value="MRH76860.1"/>
    <property type="molecule type" value="Genomic_DNA"/>
</dbReference>
<feature type="region of interest" description="Disordered" evidence="1">
    <location>
        <begin position="148"/>
        <end position="185"/>
    </location>
</feature>
<feature type="region of interest" description="Disordered" evidence="1">
    <location>
        <begin position="61"/>
        <end position="100"/>
    </location>
</feature>
<feature type="compositionally biased region" description="Low complexity" evidence="1">
    <location>
        <begin position="148"/>
        <end position="158"/>
    </location>
</feature>
<dbReference type="EMBL" id="WJPN01000023">
    <property type="protein sequence ID" value="MRH02497.1"/>
    <property type="molecule type" value="Genomic_DNA"/>
</dbReference>
<name>A0A6N7QH48_9XANT</name>
<feature type="compositionally biased region" description="Pro residues" evidence="1">
    <location>
        <begin position="159"/>
        <end position="179"/>
    </location>
</feature>
<accession>A0A6N7QH48</accession>
<feature type="signal peptide" evidence="2">
    <location>
        <begin position="1"/>
        <end position="22"/>
    </location>
</feature>
<evidence type="ECO:0000313" key="4">
    <source>
        <dbReference type="EMBL" id="MRH76860.1"/>
    </source>
</evidence>